<feature type="transmembrane region" description="Helical" evidence="2">
    <location>
        <begin position="499"/>
        <end position="518"/>
    </location>
</feature>
<dbReference type="STRING" id="887898.HMPREF0551_1993"/>
<protein>
    <submittedName>
        <fullName evidence="3">Uncharacterized protein</fullName>
    </submittedName>
</protein>
<gene>
    <name evidence="3" type="ORF">HMPREF0551_1993</name>
</gene>
<feature type="transmembrane region" description="Helical" evidence="2">
    <location>
        <begin position="1582"/>
        <end position="1605"/>
    </location>
</feature>
<feature type="compositionally biased region" description="Basic and acidic residues" evidence="1">
    <location>
        <begin position="419"/>
        <end position="429"/>
    </location>
</feature>
<feature type="compositionally biased region" description="Low complexity" evidence="1">
    <location>
        <begin position="1445"/>
        <end position="1459"/>
    </location>
</feature>
<feature type="region of interest" description="Disordered" evidence="1">
    <location>
        <begin position="14"/>
        <end position="37"/>
    </location>
</feature>
<feature type="compositionally biased region" description="Low complexity" evidence="1">
    <location>
        <begin position="1527"/>
        <end position="1536"/>
    </location>
</feature>
<feature type="transmembrane region" description="Helical" evidence="2">
    <location>
        <begin position="569"/>
        <end position="587"/>
    </location>
</feature>
<feature type="transmembrane region" description="Helical" evidence="2">
    <location>
        <begin position="1248"/>
        <end position="1277"/>
    </location>
</feature>
<feature type="compositionally biased region" description="Gly residues" evidence="1">
    <location>
        <begin position="1404"/>
        <end position="1428"/>
    </location>
</feature>
<keyword evidence="2" id="KW-1133">Transmembrane helix</keyword>
<evidence type="ECO:0000313" key="3">
    <source>
        <dbReference type="EMBL" id="EFV93878.1"/>
    </source>
</evidence>
<comment type="caution">
    <text evidence="3">The sequence shown here is derived from an EMBL/GenBank/DDBJ whole genome shotgun (WGS) entry which is preliminary data.</text>
</comment>
<dbReference type="HOGENOM" id="CLU_005797_0_0_4"/>
<feature type="region of interest" description="Disordered" evidence="1">
    <location>
        <begin position="1394"/>
        <end position="1492"/>
    </location>
</feature>
<feature type="region of interest" description="Disordered" evidence="1">
    <location>
        <begin position="1516"/>
        <end position="1572"/>
    </location>
</feature>
<dbReference type="eggNOG" id="ENOG502Z83T">
    <property type="taxonomic scope" value="Bacteria"/>
</dbReference>
<evidence type="ECO:0000256" key="2">
    <source>
        <dbReference type="SAM" id="Phobius"/>
    </source>
</evidence>
<feature type="region of interest" description="Disordered" evidence="1">
    <location>
        <begin position="408"/>
        <end position="435"/>
    </location>
</feature>
<feature type="transmembrane region" description="Helical" evidence="2">
    <location>
        <begin position="1207"/>
        <end position="1236"/>
    </location>
</feature>
<keyword evidence="2" id="KW-0472">Membrane</keyword>
<dbReference type="EMBL" id="AEQP01000022">
    <property type="protein sequence ID" value="EFV93878.1"/>
    <property type="molecule type" value="Genomic_DNA"/>
</dbReference>
<reference evidence="3 4" key="1">
    <citation type="submission" date="2010-12" db="EMBL/GenBank/DDBJ databases">
        <authorList>
            <person name="Muzny D."/>
            <person name="Qin X."/>
            <person name="Deng J."/>
            <person name="Jiang H."/>
            <person name="Liu Y."/>
            <person name="Qu J."/>
            <person name="Song X.-Z."/>
            <person name="Zhang L."/>
            <person name="Thornton R."/>
            <person name="Coyle M."/>
            <person name="Francisco L."/>
            <person name="Jackson L."/>
            <person name="Javaid M."/>
            <person name="Korchina V."/>
            <person name="Kovar C."/>
            <person name="Mata R."/>
            <person name="Mathew T."/>
            <person name="Ngo R."/>
            <person name="Nguyen L."/>
            <person name="Nguyen N."/>
            <person name="Okwuonu G."/>
            <person name="Ongeri F."/>
            <person name="Pham C."/>
            <person name="Simmons D."/>
            <person name="Wilczek-Boney K."/>
            <person name="Hale W."/>
            <person name="Jakkamsetti A."/>
            <person name="Pham P."/>
            <person name="Ruth R."/>
            <person name="San Lucas F."/>
            <person name="Warren J."/>
            <person name="Zhang J."/>
            <person name="Zhao Z."/>
            <person name="Zhou C."/>
            <person name="Zhu D."/>
            <person name="Lee S."/>
            <person name="Bess C."/>
            <person name="Blankenburg K."/>
            <person name="Forbes L."/>
            <person name="Fu Q."/>
            <person name="Gubbala S."/>
            <person name="Hirani K."/>
            <person name="Jayaseelan J.C."/>
            <person name="Lara F."/>
            <person name="Munidasa M."/>
            <person name="Palculict T."/>
            <person name="Patil S."/>
            <person name="Pu L.-L."/>
            <person name="Saada N."/>
            <person name="Tang L."/>
            <person name="Weissenberger G."/>
            <person name="Zhu Y."/>
            <person name="Hemphill L."/>
            <person name="Shang Y."/>
            <person name="Youmans B."/>
            <person name="Ayvaz T."/>
            <person name="Ross M."/>
            <person name="Santibanez J."/>
            <person name="Aqrawi P."/>
            <person name="Gross S."/>
            <person name="Joshi V."/>
            <person name="Fowler G."/>
            <person name="Nazareth L."/>
            <person name="Reid J."/>
            <person name="Worley K."/>
            <person name="Petrosino J."/>
            <person name="Highlander S."/>
            <person name="Gibbs R."/>
        </authorList>
    </citation>
    <scope>NUCLEOTIDE SEQUENCE [LARGE SCALE GENOMIC DNA]</scope>
    <source>
        <strain evidence="3 4">ATCC 51599</strain>
    </source>
</reference>
<feature type="transmembrane region" description="Helical" evidence="2">
    <location>
        <begin position="539"/>
        <end position="557"/>
    </location>
</feature>
<evidence type="ECO:0000256" key="1">
    <source>
        <dbReference type="SAM" id="MobiDB-lite"/>
    </source>
</evidence>
<feature type="transmembrane region" description="Helical" evidence="2">
    <location>
        <begin position="708"/>
        <end position="725"/>
    </location>
</feature>
<feature type="transmembrane region" description="Helical" evidence="2">
    <location>
        <begin position="1298"/>
        <end position="1316"/>
    </location>
</feature>
<evidence type="ECO:0000313" key="4">
    <source>
        <dbReference type="Proteomes" id="UP000011021"/>
    </source>
</evidence>
<feature type="compositionally biased region" description="Basic and acidic residues" evidence="1">
    <location>
        <begin position="1461"/>
        <end position="1478"/>
    </location>
</feature>
<keyword evidence="2" id="KW-0812">Transmembrane</keyword>
<accession>E7RZ79</accession>
<keyword evidence="4" id="KW-1185">Reference proteome</keyword>
<feature type="transmembrane region" description="Helical" evidence="2">
    <location>
        <begin position="745"/>
        <end position="767"/>
    </location>
</feature>
<name>E7RZ79_9BURK</name>
<organism evidence="3 4">
    <name type="scientific">Lautropia mirabilis ATCC 51599</name>
    <dbReference type="NCBI Taxonomy" id="887898"/>
    <lineage>
        <taxon>Bacteria</taxon>
        <taxon>Pseudomonadati</taxon>
        <taxon>Pseudomonadota</taxon>
        <taxon>Betaproteobacteria</taxon>
        <taxon>Burkholderiales</taxon>
        <taxon>Burkholderiaceae</taxon>
        <taxon>Lautropia</taxon>
    </lineage>
</organism>
<dbReference type="Proteomes" id="UP000011021">
    <property type="component" value="Unassembled WGS sequence"/>
</dbReference>
<proteinExistence type="predicted"/>
<sequence length="1610" mass="173771">MLLGCLLATASVHAAPPSTAPGSLPASPAPITPRTDGLPRELQEWVPWAMQGHEMLACPSRHDQAGSRACVWPEHLAVVIDGRQARFTLTVTVYGAPAAVMLPGEAGSWPTEVRTRQGQTLVVTGGSDQPQVLLPAGQHVLTGTLQWQADPQLVRVPAQVGTLSVVANGKPVAALMDRNRHVWLKASRPAAEADVISNTMTMLVRRRIDDGVPRQVTTHYELNVAGQPREVELPAALLANSMPQALRSDLPARLYPNGRLQVQLKPGNWHLEVDARQMQPTTELALPAGAPDEEIWSYEGHNDLHVAQVEGVEAVDAQQARVPEDWRQLPAYRVGAKDKLQLVYRTRGNEHPEAGSLKLQRQWWLDFDGQGITQKDVLTGTLSAPWRLQLQGPAQLGHARQGETALPIGLLQPPSSSEQPHDAAEHDAADTAPGVELRNQNLTLTTLARLESRSDTLPANGWNTVLDGVEATLQLPPGWTLLAASGVDDVTPATWTSRWRLYDFFFMLLIGMAAYRLLRPLSATTVMLAALLSWYDLEGAGVLIILLLVLLACQRVAPKGSAPEKWLQAGNRILCLFLLLVLAPFAVNEVRLLIYPSLEHARVRDTSGYYVQAHRPGADSEVATLQKRARSRAMADLSSIDSIDADVKRGKATEPVRHQGRIMPVQTGPGEPGWSWNAYTLELHGDVQPDQTVTVHLLPPWGTRILKIVRLLVLFGSLWALYRVLPGGFLPKRPQDPEPGHGMGTASTATTATTAMLAALTVLTLAWPAQPVQAASGYKAEQLEAIREHLYPAPSCLPHCAAVAQTRVKADAERLTLQLLVHAQATVQVPLPGHDGADNWRLERVLLNGQPATTRREASRQGDGQDLWVLVPAGIHVVELQGTLGQGAHVRLPLPMAPRMLQVDSTVWSAGALNAQGLPNDGVLTLTRKLDKADEPATKQLAHVPDALPGFALVERTLVMDERWRLETRISRLSVSQAPVKVRFALLPGESVNDDRVLVRDGVAEIELGSARRITLASTLPISTDFVWQALPAMNQIEIWAMRYGTTWHLRWEGMAPTNYVQDGQLAPWWQPWPGERLQVQALQPTTVSGPTLTLQGHVTTLTPGAHSTLAETTLRFRASLAGTQRATLPPGAELLGMRLDDDEVPLQARDGQLELPVIPGEHTVTLRWRVPQGTDGAFNRYETQPLALNLPGVNATTQLNLPESRVVLLVGGTGIGPAVRFWGFFVLLVAVSMVLGRHRTTPLGMLGWLLLLLGVAPISLWGALAVVGWFFALAWLPSPQQLRRLGCDEQAARSTMPFALGLWTLFAAIALYLTIQRSLLGYPDLLVGGNGSTPFELNWYQDRFQNQPDADWAISMSLTAYRTMMLAWSLWLAFSLLGWIRWGWRRLVETGYVGQHPEHPDGTPGGTRGGTGGAKGPRGPHGSGAPGVPGDTKGTDGGSSALNRARPTATSATAASHAVARRDVTPEKATDPDHSTRQDSAAPAGSVNVAGSAQAEKMATLDGVAADRVAVEGPAADGASAERKAAGATALPAPAREAHAGGASQAATSTVPAVRHPAAQGKGPAARPSQPPGALRKLAKVFFWFAAVLGILVMLGLGFLLLSYGRYLF</sequence>
<feature type="transmembrane region" description="Helical" evidence="2">
    <location>
        <begin position="1361"/>
        <end position="1381"/>
    </location>
</feature>